<gene>
    <name evidence="6" type="ORF">ENR23_02400</name>
</gene>
<dbReference type="Pfam" id="PF01590">
    <property type="entry name" value="GAF"/>
    <property type="match status" value="1"/>
</dbReference>
<keyword evidence="1" id="KW-0378">Hydrolase</keyword>
<dbReference type="SMART" id="SM00331">
    <property type="entry name" value="PP2C_SIG"/>
    <property type="match status" value="1"/>
</dbReference>
<organism evidence="6">
    <name type="scientific">Eiseniibacteriota bacterium</name>
    <dbReference type="NCBI Taxonomy" id="2212470"/>
    <lineage>
        <taxon>Bacteria</taxon>
        <taxon>Candidatus Eiseniibacteriota</taxon>
    </lineage>
</organism>
<feature type="region of interest" description="Disordered" evidence="3">
    <location>
        <begin position="1"/>
        <end position="113"/>
    </location>
</feature>
<dbReference type="PANTHER" id="PTHR43156">
    <property type="entry name" value="STAGE II SPORULATION PROTEIN E-RELATED"/>
    <property type="match status" value="1"/>
</dbReference>
<evidence type="ECO:0000256" key="3">
    <source>
        <dbReference type="SAM" id="MobiDB-lite"/>
    </source>
</evidence>
<name>A0A832HZJ1_UNCEI</name>
<evidence type="ECO:0000259" key="4">
    <source>
        <dbReference type="SMART" id="SM00065"/>
    </source>
</evidence>
<accession>A0A832HZJ1</accession>
<feature type="domain" description="GAF" evidence="4">
    <location>
        <begin position="135"/>
        <end position="283"/>
    </location>
</feature>
<dbReference type="SMART" id="SM00065">
    <property type="entry name" value="GAF"/>
    <property type="match status" value="1"/>
</dbReference>
<reference evidence="6" key="1">
    <citation type="journal article" date="2020" name="mSystems">
        <title>Genome- and Community-Level Interaction Insights into Carbon Utilization and Element Cycling Functions of Hydrothermarchaeota in Hydrothermal Sediment.</title>
        <authorList>
            <person name="Zhou Z."/>
            <person name="Liu Y."/>
            <person name="Xu W."/>
            <person name="Pan J."/>
            <person name="Luo Z.H."/>
            <person name="Li M."/>
        </authorList>
    </citation>
    <scope>NUCLEOTIDE SEQUENCE [LARGE SCALE GENOMIC DNA]</scope>
    <source>
        <strain evidence="6">SpSt-381</strain>
    </source>
</reference>
<dbReference type="SUPFAM" id="SSF81606">
    <property type="entry name" value="PP2C-like"/>
    <property type="match status" value="1"/>
</dbReference>
<feature type="domain" description="PPM-type phosphatase" evidence="5">
    <location>
        <begin position="317"/>
        <end position="533"/>
    </location>
</feature>
<keyword evidence="2" id="KW-0175">Coiled coil</keyword>
<dbReference type="GO" id="GO:0016791">
    <property type="term" value="F:phosphatase activity"/>
    <property type="evidence" value="ECO:0007669"/>
    <property type="project" value="TreeGrafter"/>
</dbReference>
<evidence type="ECO:0000256" key="1">
    <source>
        <dbReference type="ARBA" id="ARBA00022801"/>
    </source>
</evidence>
<protein>
    <submittedName>
        <fullName evidence="6">GAF domain-containing protein</fullName>
    </submittedName>
</protein>
<dbReference type="PANTHER" id="PTHR43156:SF2">
    <property type="entry name" value="STAGE II SPORULATION PROTEIN E"/>
    <property type="match status" value="1"/>
</dbReference>
<dbReference type="InterPro" id="IPR029016">
    <property type="entry name" value="GAF-like_dom_sf"/>
</dbReference>
<evidence type="ECO:0000259" key="5">
    <source>
        <dbReference type="SMART" id="SM00331"/>
    </source>
</evidence>
<dbReference type="InterPro" id="IPR003018">
    <property type="entry name" value="GAF"/>
</dbReference>
<proteinExistence type="predicted"/>
<sequence>MAKSAGVGSARGHVPRDAAQDRPGLSRRARRTPHAAQRRRTGRAVHAAAGRRRARRSSGTAAPRGGRRRRRDAAAATGSRAFQPPPSAVRLRRSPPPGAPLSPNLPSEPDSERDRLRNELSFLSELARVLASNTELQPILDWLVEKTVGLLSAEEGSIRLTNADEAHPAMHTIVRKQSTGLGSGSWPPAVSMSVMGFLHRSEWLASPDLHDDARFPGLRGAPTRIRAVLAVPLRVGNRITGMLAVTEARPGRAWSATDVQLLSIVASHSAGAIEQARLRAEETAKRALEEQARRMEEELARARETQMTLVPSEPLVVGGWEAVGRIVPARAVGGDAFDLYAFDDERFGLAIADVSGKGIPAALLMSNVVASLRAFCTGRTSIPEAIGHVNRGFSRTVAAGKFITLFYGEADVASGVLRFVNAGHNPPLLRRADGAIERLTEGGVPVGIFDRWEYVQGEVTLVPGDALLLYSDGVTEALDPFGGEFGEERLEALWREHGGGPPAAVLDRVLTAVADFRGTAEQSDDITLVGVAARRG</sequence>
<dbReference type="Gene3D" id="3.60.40.10">
    <property type="entry name" value="PPM-type phosphatase domain"/>
    <property type="match status" value="1"/>
</dbReference>
<dbReference type="Pfam" id="PF07228">
    <property type="entry name" value="SpoIIE"/>
    <property type="match status" value="1"/>
</dbReference>
<dbReference type="InterPro" id="IPR036457">
    <property type="entry name" value="PPM-type-like_dom_sf"/>
</dbReference>
<feature type="coiled-coil region" evidence="2">
    <location>
        <begin position="273"/>
        <end position="308"/>
    </location>
</feature>
<dbReference type="InterPro" id="IPR001932">
    <property type="entry name" value="PPM-type_phosphatase-like_dom"/>
</dbReference>
<dbReference type="SUPFAM" id="SSF55781">
    <property type="entry name" value="GAF domain-like"/>
    <property type="match status" value="1"/>
</dbReference>
<comment type="caution">
    <text evidence="6">The sequence shown here is derived from an EMBL/GenBank/DDBJ whole genome shotgun (WGS) entry which is preliminary data.</text>
</comment>
<dbReference type="InterPro" id="IPR052016">
    <property type="entry name" value="Bact_Sigma-Reg"/>
</dbReference>
<evidence type="ECO:0000313" key="6">
    <source>
        <dbReference type="EMBL" id="HGZ42272.1"/>
    </source>
</evidence>
<dbReference type="Gene3D" id="3.30.450.40">
    <property type="match status" value="1"/>
</dbReference>
<feature type="compositionally biased region" description="Basic residues" evidence="3">
    <location>
        <begin position="25"/>
        <end position="56"/>
    </location>
</feature>
<dbReference type="EMBL" id="DSQF01000003">
    <property type="protein sequence ID" value="HGZ42272.1"/>
    <property type="molecule type" value="Genomic_DNA"/>
</dbReference>
<evidence type="ECO:0000256" key="2">
    <source>
        <dbReference type="SAM" id="Coils"/>
    </source>
</evidence>
<dbReference type="AlphaFoldDB" id="A0A832HZJ1"/>